<keyword evidence="1" id="KW-1133">Transmembrane helix</keyword>
<reference evidence="3" key="1">
    <citation type="submission" date="2023-05" db="EMBL/GenBank/DDBJ databases">
        <title>Sedimentitalea sp. nov. JM2-8.</title>
        <authorList>
            <person name="Huang J."/>
        </authorList>
    </citation>
    <scope>NUCLEOTIDE SEQUENCE [LARGE SCALE GENOMIC DNA]</scope>
    <source>
        <strain evidence="3">KHS03</strain>
    </source>
</reference>
<keyword evidence="1" id="KW-0812">Transmembrane</keyword>
<keyword evidence="3" id="KW-1185">Reference proteome</keyword>
<gene>
    <name evidence="2" type="ORF">QO231_01100</name>
</gene>
<keyword evidence="1" id="KW-0472">Membrane</keyword>
<evidence type="ECO:0000313" key="3">
    <source>
        <dbReference type="Proteomes" id="UP001255416"/>
    </source>
</evidence>
<feature type="transmembrane region" description="Helical" evidence="1">
    <location>
        <begin position="49"/>
        <end position="68"/>
    </location>
</feature>
<dbReference type="RefSeq" id="WP_316772249.1">
    <property type="nucleotide sequence ID" value="NZ_JASMWN010000001.1"/>
</dbReference>
<accession>A0ABU3V8E8</accession>
<name>A0ABU3V8E8_9RHOB</name>
<dbReference type="EMBL" id="JASMWN010000001">
    <property type="protein sequence ID" value="MDU9002442.1"/>
    <property type="molecule type" value="Genomic_DNA"/>
</dbReference>
<proteinExistence type="predicted"/>
<protein>
    <submittedName>
        <fullName evidence="2">Uncharacterized protein</fullName>
    </submittedName>
</protein>
<evidence type="ECO:0000313" key="2">
    <source>
        <dbReference type="EMBL" id="MDU9002442.1"/>
    </source>
</evidence>
<dbReference type="Proteomes" id="UP001255416">
    <property type="component" value="Unassembled WGS sequence"/>
</dbReference>
<organism evidence="2 3">
    <name type="scientific">Sedimentitalea todarodis</name>
    <dbReference type="NCBI Taxonomy" id="1631240"/>
    <lineage>
        <taxon>Bacteria</taxon>
        <taxon>Pseudomonadati</taxon>
        <taxon>Pseudomonadota</taxon>
        <taxon>Alphaproteobacteria</taxon>
        <taxon>Rhodobacterales</taxon>
        <taxon>Paracoccaceae</taxon>
        <taxon>Sedimentitalea</taxon>
    </lineage>
</organism>
<evidence type="ECO:0000256" key="1">
    <source>
        <dbReference type="SAM" id="Phobius"/>
    </source>
</evidence>
<sequence>MNESQSQFDQRLRRLDHKHKAMARGRESVMRPDGLIMTAPLAARSRGPIRPVVILIVALFLFKAILIVNVGEATYKQRVLELRHGNLIEHAGAVVMQLDPISDFIALQLRPYLR</sequence>
<comment type="caution">
    <text evidence="2">The sequence shown here is derived from an EMBL/GenBank/DDBJ whole genome shotgun (WGS) entry which is preliminary data.</text>
</comment>